<accession>A0A5E4GP47</accession>
<evidence type="ECO:0000313" key="10">
    <source>
        <dbReference type="EMBL" id="VVA41705.1"/>
    </source>
</evidence>
<evidence type="ECO:0000256" key="4">
    <source>
        <dbReference type="ARBA" id="ARBA00022617"/>
    </source>
</evidence>
<dbReference type="SUPFAM" id="SSF48264">
    <property type="entry name" value="Cytochrome P450"/>
    <property type="match status" value="1"/>
</dbReference>
<keyword evidence="4" id="KW-0349">Heme</keyword>
<dbReference type="InterPro" id="IPR036396">
    <property type="entry name" value="Cyt_P450_sf"/>
</dbReference>
<keyword evidence="9" id="KW-0472">Membrane</keyword>
<keyword evidence="7" id="KW-0408">Iron</keyword>
<evidence type="ECO:0000256" key="1">
    <source>
        <dbReference type="ARBA" id="ARBA00001971"/>
    </source>
</evidence>
<dbReference type="Gene3D" id="1.10.630.10">
    <property type="entry name" value="Cytochrome P450"/>
    <property type="match status" value="1"/>
</dbReference>
<reference evidence="11" key="1">
    <citation type="journal article" date="2020" name="Plant J.">
        <title>Transposons played a major role in the diversification between the closely related almond and peach genomes: results from the almond genome sequence.</title>
        <authorList>
            <person name="Alioto T."/>
            <person name="Alexiou K.G."/>
            <person name="Bardil A."/>
            <person name="Barteri F."/>
            <person name="Castanera R."/>
            <person name="Cruz F."/>
            <person name="Dhingra A."/>
            <person name="Duval H."/>
            <person name="Fernandez I Marti A."/>
            <person name="Frias L."/>
            <person name="Galan B."/>
            <person name="Garcia J.L."/>
            <person name="Howad W."/>
            <person name="Gomez-Garrido J."/>
            <person name="Gut M."/>
            <person name="Julca I."/>
            <person name="Morata J."/>
            <person name="Puigdomenech P."/>
            <person name="Ribeca P."/>
            <person name="Rubio Cabetas M.J."/>
            <person name="Vlasova A."/>
            <person name="Wirthensohn M."/>
            <person name="Garcia-Mas J."/>
            <person name="Gabaldon T."/>
            <person name="Casacuberta J.M."/>
            <person name="Arus P."/>
        </authorList>
    </citation>
    <scope>NUCLEOTIDE SEQUENCE [LARGE SCALE GENOMIC DNA]</scope>
    <source>
        <strain evidence="11">cv. Texas</strain>
    </source>
</reference>
<dbReference type="AlphaFoldDB" id="A0A5E4GP47"/>
<comment type="similarity">
    <text evidence="3">Belongs to the cytochrome P450 family.</text>
</comment>
<dbReference type="GO" id="GO:0005506">
    <property type="term" value="F:iron ion binding"/>
    <property type="evidence" value="ECO:0007669"/>
    <property type="project" value="InterPro"/>
</dbReference>
<dbReference type="PANTHER" id="PTHR47943">
    <property type="entry name" value="CYTOCHROME P450 93A3-LIKE"/>
    <property type="match status" value="1"/>
</dbReference>
<evidence type="ECO:0000256" key="5">
    <source>
        <dbReference type="ARBA" id="ARBA00022723"/>
    </source>
</evidence>
<dbReference type="EMBL" id="CABIKO010001446">
    <property type="protein sequence ID" value="VVA41705.1"/>
    <property type="molecule type" value="Genomic_DNA"/>
</dbReference>
<keyword evidence="6" id="KW-0560">Oxidoreductase</keyword>
<dbReference type="GO" id="GO:0016020">
    <property type="term" value="C:membrane"/>
    <property type="evidence" value="ECO:0007669"/>
    <property type="project" value="UniProtKB-SubCell"/>
</dbReference>
<name>A0A5E4GP47_PRUDU</name>
<comment type="cofactor">
    <cofactor evidence="1">
        <name>heme</name>
        <dbReference type="ChEBI" id="CHEBI:30413"/>
    </cofactor>
</comment>
<dbReference type="OMA" id="LYMAREQ"/>
<feature type="non-terminal residue" evidence="10">
    <location>
        <position position="62"/>
    </location>
</feature>
<comment type="subcellular location">
    <subcellularLocation>
        <location evidence="2">Membrane</location>
    </subcellularLocation>
</comment>
<dbReference type="GO" id="GO:0020037">
    <property type="term" value="F:heme binding"/>
    <property type="evidence" value="ECO:0007669"/>
    <property type="project" value="InterPro"/>
</dbReference>
<evidence type="ECO:0000256" key="8">
    <source>
        <dbReference type="ARBA" id="ARBA00023033"/>
    </source>
</evidence>
<sequence>FTKRMKAVNKAFDNFFEKIIDEHLQSKDEYRTKDFVDVMVGIMGSAESQYRIERSNIKAIIL</sequence>
<evidence type="ECO:0000256" key="6">
    <source>
        <dbReference type="ARBA" id="ARBA00023002"/>
    </source>
</evidence>
<dbReference type="GO" id="GO:0016705">
    <property type="term" value="F:oxidoreductase activity, acting on paired donors, with incorporation or reduction of molecular oxygen"/>
    <property type="evidence" value="ECO:0007669"/>
    <property type="project" value="InterPro"/>
</dbReference>
<evidence type="ECO:0000256" key="7">
    <source>
        <dbReference type="ARBA" id="ARBA00023004"/>
    </source>
</evidence>
<evidence type="ECO:0000256" key="2">
    <source>
        <dbReference type="ARBA" id="ARBA00004370"/>
    </source>
</evidence>
<protein>
    <submittedName>
        <fullName evidence="10">PREDICTED: cytochrome</fullName>
    </submittedName>
</protein>
<evidence type="ECO:0000256" key="9">
    <source>
        <dbReference type="ARBA" id="ARBA00023136"/>
    </source>
</evidence>
<dbReference type="PANTHER" id="PTHR47943:SF2">
    <property type="entry name" value="CYTOCHROME P450"/>
    <property type="match status" value="1"/>
</dbReference>
<organism evidence="10 11">
    <name type="scientific">Prunus dulcis</name>
    <name type="common">Almond</name>
    <name type="synonym">Amygdalus dulcis</name>
    <dbReference type="NCBI Taxonomy" id="3755"/>
    <lineage>
        <taxon>Eukaryota</taxon>
        <taxon>Viridiplantae</taxon>
        <taxon>Streptophyta</taxon>
        <taxon>Embryophyta</taxon>
        <taxon>Tracheophyta</taxon>
        <taxon>Spermatophyta</taxon>
        <taxon>Magnoliopsida</taxon>
        <taxon>eudicotyledons</taxon>
        <taxon>Gunneridae</taxon>
        <taxon>Pentapetalae</taxon>
        <taxon>rosids</taxon>
        <taxon>fabids</taxon>
        <taxon>Rosales</taxon>
        <taxon>Rosaceae</taxon>
        <taxon>Amygdaloideae</taxon>
        <taxon>Amygdaleae</taxon>
        <taxon>Prunus</taxon>
    </lineage>
</organism>
<dbReference type="Proteomes" id="UP000327085">
    <property type="component" value="Chromosome 4"/>
</dbReference>
<proteinExistence type="inferred from homology"/>
<evidence type="ECO:0000313" key="11">
    <source>
        <dbReference type="Proteomes" id="UP000327085"/>
    </source>
</evidence>
<dbReference type="Gramene" id="VVA41705">
    <property type="protein sequence ID" value="VVA41705"/>
    <property type="gene ID" value="Prudul26B013283"/>
</dbReference>
<dbReference type="InParanoid" id="A0A5E4GP47"/>
<evidence type="ECO:0000256" key="3">
    <source>
        <dbReference type="ARBA" id="ARBA00010617"/>
    </source>
</evidence>
<keyword evidence="8" id="KW-0503">Monooxygenase</keyword>
<dbReference type="GO" id="GO:0004497">
    <property type="term" value="F:monooxygenase activity"/>
    <property type="evidence" value="ECO:0007669"/>
    <property type="project" value="UniProtKB-KW"/>
</dbReference>
<gene>
    <name evidence="10" type="ORF">ALMOND_2B013283</name>
</gene>
<feature type="non-terminal residue" evidence="10">
    <location>
        <position position="1"/>
    </location>
</feature>
<keyword evidence="5" id="KW-0479">Metal-binding</keyword>